<dbReference type="AlphaFoldDB" id="A0A0G0BHW8"/>
<comment type="caution">
    <text evidence="1">The sequence shown here is derived from an EMBL/GenBank/DDBJ whole genome shotgun (WGS) entry which is preliminary data.</text>
</comment>
<reference evidence="1 2" key="1">
    <citation type="journal article" date="2015" name="Nature">
        <title>rRNA introns, odd ribosomes, and small enigmatic genomes across a large radiation of phyla.</title>
        <authorList>
            <person name="Brown C.T."/>
            <person name="Hug L.A."/>
            <person name="Thomas B.C."/>
            <person name="Sharon I."/>
            <person name="Castelle C.J."/>
            <person name="Singh A."/>
            <person name="Wilkins M.J."/>
            <person name="Williams K.H."/>
            <person name="Banfield J.F."/>
        </authorList>
    </citation>
    <scope>NUCLEOTIDE SEQUENCE [LARGE SCALE GENOMIC DNA]</scope>
</reference>
<protein>
    <submittedName>
        <fullName evidence="1">Uncharacterized protein</fullName>
    </submittedName>
</protein>
<dbReference type="EMBL" id="LBQB01000009">
    <property type="protein sequence ID" value="KKP69074.1"/>
    <property type="molecule type" value="Genomic_DNA"/>
</dbReference>
<dbReference type="Proteomes" id="UP000034581">
    <property type="component" value="Unassembled WGS sequence"/>
</dbReference>
<organism evidence="1 2">
    <name type="scientific">candidate division CPR3 bacterium GW2011_GWF2_35_18</name>
    <dbReference type="NCBI Taxonomy" id="1618350"/>
    <lineage>
        <taxon>Bacteria</taxon>
        <taxon>Bacteria division CPR3</taxon>
    </lineage>
</organism>
<name>A0A0G0BHW8_UNCC3</name>
<evidence type="ECO:0000313" key="1">
    <source>
        <dbReference type="EMBL" id="KKP69074.1"/>
    </source>
</evidence>
<evidence type="ECO:0000313" key="2">
    <source>
        <dbReference type="Proteomes" id="UP000034581"/>
    </source>
</evidence>
<accession>A0A0G0BHW8</accession>
<gene>
    <name evidence="1" type="ORF">UR67_C0009G0001</name>
</gene>
<sequence length="160" mass="16097">PNNSLSDTMIPNTITASNYLPLSGGTLIGNLNLGSHNLTNITTLSTNNLTATGIVSLPNNSITDTMIPNTITASNYLPLSGGTMSGDINLGTNDLTNGGAITANAFSGDLTGDVTGSLFGGSVDITALTMASGASSGYVLTTDGSGVASWTDTFWIKSLS</sequence>
<proteinExistence type="predicted"/>
<dbReference type="STRING" id="1618350.UR67_C0009G0001"/>
<feature type="non-terminal residue" evidence="1">
    <location>
        <position position="1"/>
    </location>
</feature>